<keyword evidence="1" id="KW-0472">Membrane</keyword>
<keyword evidence="5" id="KW-1185">Reference proteome</keyword>
<accession>A0A6V8MPZ0</accession>
<reference evidence="4" key="1">
    <citation type="submission" date="2020-06" db="EMBL/GenBank/DDBJ databases">
        <title>Draft genomic sequecing of Geomonas sp. Red736.</title>
        <authorList>
            <person name="Itoh H."/>
            <person name="Xu Z.X."/>
            <person name="Ushijima N."/>
            <person name="Masuda Y."/>
            <person name="Shiratori Y."/>
            <person name="Senoo K."/>
        </authorList>
    </citation>
    <scope>NUCLEOTIDE SEQUENCE [LARGE SCALE GENOMIC DNA]</scope>
    <source>
        <strain evidence="4">Red736</strain>
    </source>
</reference>
<organism evidence="2 4">
    <name type="scientific">Geomonas paludis</name>
    <dbReference type="NCBI Taxonomy" id="2740185"/>
    <lineage>
        <taxon>Bacteria</taxon>
        <taxon>Pseudomonadati</taxon>
        <taxon>Thermodesulfobacteriota</taxon>
        <taxon>Desulfuromonadia</taxon>
        <taxon>Geobacterales</taxon>
        <taxon>Geobacteraceae</taxon>
        <taxon>Geomonas</taxon>
    </lineage>
</organism>
<reference evidence="3" key="3">
    <citation type="submission" date="2022-04" db="EMBL/GenBank/DDBJ databases">
        <authorList>
            <person name="Liu G."/>
        </authorList>
    </citation>
    <scope>NUCLEOTIDE SEQUENCE</scope>
    <source>
        <strain evidence="3">RG22</strain>
    </source>
</reference>
<dbReference type="EMBL" id="CP096574">
    <property type="protein sequence ID" value="UPU36258.1"/>
    <property type="molecule type" value="Genomic_DNA"/>
</dbReference>
<dbReference type="Proteomes" id="UP000568888">
    <property type="component" value="Unassembled WGS sequence"/>
</dbReference>
<proteinExistence type="predicted"/>
<protein>
    <recommendedName>
        <fullName evidence="6">DUF4760 domain-containing protein</fullName>
    </recommendedName>
</protein>
<keyword evidence="1" id="KW-0812">Transmembrane</keyword>
<name>A0A6V8MPZ0_9BACT</name>
<gene>
    <name evidence="2" type="ORF">GMPD_00440</name>
    <name evidence="3" type="ORF">M1B72_00730</name>
</gene>
<evidence type="ECO:0000256" key="1">
    <source>
        <dbReference type="SAM" id="Phobius"/>
    </source>
</evidence>
<reference evidence="2" key="2">
    <citation type="journal article" date="2021" name="Int. J. Syst. Evol. Microbiol.">
        <title>Geomonas silvestris sp. nov., Geomonas paludis sp. nov. and Geomonas limicola sp. nov., isolated from terrestrial environments, and emended description of the genus Geomonas.</title>
        <authorList>
            <person name="Itoh H."/>
            <person name="Xu Z."/>
            <person name="Masuda Y."/>
            <person name="Ushijima N."/>
            <person name="Hayakawa C."/>
            <person name="Shiratori Y."/>
            <person name="Senoo K."/>
        </authorList>
    </citation>
    <scope>NUCLEOTIDE SEQUENCE</scope>
    <source>
        <strain evidence="2">Red736</strain>
    </source>
</reference>
<evidence type="ECO:0000313" key="4">
    <source>
        <dbReference type="Proteomes" id="UP000568888"/>
    </source>
</evidence>
<dbReference type="AlphaFoldDB" id="A0A6V8MPZ0"/>
<evidence type="ECO:0000313" key="2">
    <source>
        <dbReference type="EMBL" id="GFO62125.1"/>
    </source>
</evidence>
<evidence type="ECO:0000313" key="5">
    <source>
        <dbReference type="Proteomes" id="UP000831485"/>
    </source>
</evidence>
<feature type="transmembrane region" description="Helical" evidence="1">
    <location>
        <begin position="51"/>
        <end position="72"/>
    </location>
</feature>
<sequence>MNPKNMKFILVALTPVALYGLISGSQETVVWFLRGTDIEPALHSLYNGNSIFFNVSVGYLVSLFFWLIVVYLPERRRKNIIKNNLKNSYKNFKENIIQILLWASIGTHDSELPKELCDYKKFKEFFGKNRDELWYAALNGLQFDQTRMNDLLIEIEMLANEVAYTLNNVMFTDPKIHSFFKLLLENVYRLKNSSTYTYDQVKYVGNFLWGILAQWSFIDGQREEDIIQKMIERI</sequence>
<dbReference type="EMBL" id="BLXY01000001">
    <property type="protein sequence ID" value="GFO62125.1"/>
    <property type="molecule type" value="Genomic_DNA"/>
</dbReference>
<evidence type="ECO:0000313" key="3">
    <source>
        <dbReference type="EMBL" id="UPU36258.1"/>
    </source>
</evidence>
<evidence type="ECO:0008006" key="6">
    <source>
        <dbReference type="Google" id="ProtNLM"/>
    </source>
</evidence>
<keyword evidence="1" id="KW-1133">Transmembrane helix</keyword>
<dbReference type="Proteomes" id="UP000831485">
    <property type="component" value="Chromosome"/>
</dbReference>
<dbReference type="RefSeq" id="WP_198424597.1">
    <property type="nucleotide sequence ID" value="NZ_BLXY01000001.1"/>
</dbReference>